<dbReference type="InterPro" id="IPR045500">
    <property type="entry name" value="DUF6491"/>
</dbReference>
<dbReference type="AlphaFoldDB" id="A0AAU8MUR5"/>
<name>A0AAU8MUR5_9GAMM</name>
<evidence type="ECO:0000313" key="2">
    <source>
        <dbReference type="EMBL" id="XCO74994.1"/>
    </source>
</evidence>
<evidence type="ECO:0000256" key="1">
    <source>
        <dbReference type="SAM" id="SignalP"/>
    </source>
</evidence>
<feature type="chain" id="PRO_5043594139" evidence="1">
    <location>
        <begin position="19"/>
        <end position="148"/>
    </location>
</feature>
<feature type="signal peptide" evidence="1">
    <location>
        <begin position="1"/>
        <end position="18"/>
    </location>
</feature>
<reference evidence="2" key="1">
    <citation type="submission" date="2024-06" db="EMBL/GenBank/DDBJ databases">
        <authorList>
            <person name="Li S."/>
        </authorList>
    </citation>
    <scope>NUCLEOTIDE SEQUENCE</scope>
    <source>
        <strain evidence="2">SR10</strain>
    </source>
</reference>
<sequence length="148" mass="15766">MKTLLTAVLVAAALAGCASTPKLDDAQRLALYRAHAGAPVDSFQYFGTLNGWTPLGDSALAVWTRPNQAYLLELRGPCSDLAFASAISVSNQMGRVHARFDKVTALGTPSIKMPCFIGRILPLDVKAIKQAQQELRDAGAVPRDDAAQ</sequence>
<dbReference type="EMBL" id="CP159925">
    <property type="protein sequence ID" value="XCO74994.1"/>
    <property type="molecule type" value="Genomic_DNA"/>
</dbReference>
<dbReference type="Pfam" id="PF20101">
    <property type="entry name" value="DUF6491"/>
    <property type="match status" value="1"/>
</dbReference>
<keyword evidence="1" id="KW-0732">Signal</keyword>
<protein>
    <submittedName>
        <fullName evidence="2">DUF6491 family protein</fullName>
    </submittedName>
</protein>
<dbReference type="RefSeq" id="WP_363797833.1">
    <property type="nucleotide sequence ID" value="NZ_CP159925.1"/>
</dbReference>
<proteinExistence type="predicted"/>
<dbReference type="PROSITE" id="PS51257">
    <property type="entry name" value="PROKAR_LIPOPROTEIN"/>
    <property type="match status" value="1"/>
</dbReference>
<accession>A0AAU8MUR5</accession>
<gene>
    <name evidence="2" type="ORF">ABU614_22020</name>
</gene>
<organism evidence="2">
    <name type="scientific">Lysobacter firmicutimachus</name>
    <dbReference type="NCBI Taxonomy" id="1792846"/>
    <lineage>
        <taxon>Bacteria</taxon>
        <taxon>Pseudomonadati</taxon>
        <taxon>Pseudomonadota</taxon>
        <taxon>Gammaproteobacteria</taxon>
        <taxon>Lysobacterales</taxon>
        <taxon>Lysobacteraceae</taxon>
        <taxon>Lysobacter</taxon>
    </lineage>
</organism>